<evidence type="ECO:0000313" key="2">
    <source>
        <dbReference type="Proteomes" id="UP000832011"/>
    </source>
</evidence>
<dbReference type="EMBL" id="CP091511">
    <property type="protein sequence ID" value="UOO89167.1"/>
    <property type="molecule type" value="Genomic_DNA"/>
</dbReference>
<reference evidence="1 2" key="1">
    <citation type="journal article" date="2022" name="Res Sq">
        <title>Evolution of multicellular longitudinally dividing oral cavity symbionts (Neisseriaceae).</title>
        <authorList>
            <person name="Nyongesa S."/>
            <person name="Weber P."/>
            <person name="Bernet E."/>
            <person name="Pullido F."/>
            <person name="Nieckarz M."/>
            <person name="Delaby M."/>
            <person name="Nieves C."/>
            <person name="Viehboeck T."/>
            <person name="Krause N."/>
            <person name="Rivera-Millot A."/>
            <person name="Nakamura A."/>
            <person name="Vischer N."/>
            <person name="VanNieuwenhze M."/>
            <person name="Brun Y."/>
            <person name="Cava F."/>
            <person name="Bulgheresi S."/>
            <person name="Veyrier F."/>
        </authorList>
    </citation>
    <scope>NUCLEOTIDE SEQUENCE [LARGE SCALE GENOMIC DNA]</scope>
    <source>
        <strain evidence="1 2">SN4</strain>
    </source>
</reference>
<dbReference type="RefSeq" id="WP_058356869.1">
    <property type="nucleotide sequence ID" value="NZ_CABKVG010000010.1"/>
</dbReference>
<organism evidence="1 2">
    <name type="scientific">Vitreoscilla massiliensis</name>
    <dbReference type="NCBI Taxonomy" id="1689272"/>
    <lineage>
        <taxon>Bacteria</taxon>
        <taxon>Pseudomonadati</taxon>
        <taxon>Pseudomonadota</taxon>
        <taxon>Betaproteobacteria</taxon>
        <taxon>Neisseriales</taxon>
        <taxon>Neisseriaceae</taxon>
        <taxon>Vitreoscilla</taxon>
    </lineage>
</organism>
<dbReference type="Proteomes" id="UP000832011">
    <property type="component" value="Chromosome"/>
</dbReference>
<keyword evidence="2" id="KW-1185">Reference proteome</keyword>
<proteinExistence type="predicted"/>
<gene>
    <name evidence="1" type="ORF">LVJ82_17250</name>
</gene>
<sequence>MPIDAIALGVAFREISNASRDKKSYEVHSTHYVQPRETLDPSLTNQHVYKNRADWFVSAAINGFVDVDVPVQTGGRRYIPLAEAIALTSRALGKKKKNGMRLY</sequence>
<accession>A0ABY4E058</accession>
<name>A0ABY4E058_9NEIS</name>
<evidence type="ECO:0000313" key="1">
    <source>
        <dbReference type="EMBL" id="UOO89167.1"/>
    </source>
</evidence>
<protein>
    <submittedName>
        <fullName evidence="1">Uncharacterized protein</fullName>
    </submittedName>
</protein>